<keyword evidence="4 6" id="KW-0472">Membrane</keyword>
<feature type="transmembrane region" description="Helical" evidence="6">
    <location>
        <begin position="421"/>
        <end position="439"/>
    </location>
</feature>
<dbReference type="PANTHER" id="PTHR11040">
    <property type="entry name" value="ZINC/IRON TRANSPORTER"/>
    <property type="match status" value="1"/>
</dbReference>
<comment type="subcellular location">
    <subcellularLocation>
        <location evidence="1">Membrane</location>
        <topology evidence="1">Multi-pass membrane protein</topology>
    </subcellularLocation>
</comment>
<gene>
    <name evidence="7" type="ORF">SLS55_007470</name>
</gene>
<dbReference type="Pfam" id="PF02535">
    <property type="entry name" value="Zip"/>
    <property type="match status" value="1"/>
</dbReference>
<name>A0ABR3CCD1_9PEZI</name>
<feature type="transmembrane region" description="Helical" evidence="6">
    <location>
        <begin position="378"/>
        <end position="401"/>
    </location>
</feature>
<protein>
    <recommendedName>
        <fullName evidence="9">Zinc-regulated transporter 2</fullName>
    </recommendedName>
</protein>
<evidence type="ECO:0000313" key="7">
    <source>
        <dbReference type="EMBL" id="KAL0258296.1"/>
    </source>
</evidence>
<dbReference type="EMBL" id="JAJVCZ030000007">
    <property type="protein sequence ID" value="KAL0258296.1"/>
    <property type="molecule type" value="Genomic_DNA"/>
</dbReference>
<feature type="region of interest" description="Disordered" evidence="5">
    <location>
        <begin position="132"/>
        <end position="162"/>
    </location>
</feature>
<proteinExistence type="predicted"/>
<evidence type="ECO:0000313" key="8">
    <source>
        <dbReference type="Proteomes" id="UP001430584"/>
    </source>
</evidence>
<dbReference type="Proteomes" id="UP001430584">
    <property type="component" value="Unassembled WGS sequence"/>
</dbReference>
<evidence type="ECO:0000256" key="3">
    <source>
        <dbReference type="ARBA" id="ARBA00022989"/>
    </source>
</evidence>
<dbReference type="RefSeq" id="XP_066631325.1">
    <property type="nucleotide sequence ID" value="XM_066778888.1"/>
</dbReference>
<feature type="transmembrane region" description="Helical" evidence="6">
    <location>
        <begin position="58"/>
        <end position="79"/>
    </location>
</feature>
<organism evidence="7 8">
    <name type="scientific">Diplodia seriata</name>
    <dbReference type="NCBI Taxonomy" id="420778"/>
    <lineage>
        <taxon>Eukaryota</taxon>
        <taxon>Fungi</taxon>
        <taxon>Dikarya</taxon>
        <taxon>Ascomycota</taxon>
        <taxon>Pezizomycotina</taxon>
        <taxon>Dothideomycetes</taxon>
        <taxon>Dothideomycetes incertae sedis</taxon>
        <taxon>Botryosphaeriales</taxon>
        <taxon>Botryosphaeriaceae</taxon>
        <taxon>Diplodia</taxon>
    </lineage>
</organism>
<feature type="transmembrane region" description="Helical" evidence="6">
    <location>
        <begin position="22"/>
        <end position="46"/>
    </location>
</feature>
<accession>A0ABR3CCD1</accession>
<keyword evidence="3 6" id="KW-1133">Transmembrane helix</keyword>
<keyword evidence="2 6" id="KW-0812">Transmembrane</keyword>
<keyword evidence="8" id="KW-1185">Reference proteome</keyword>
<evidence type="ECO:0000256" key="5">
    <source>
        <dbReference type="SAM" id="MobiDB-lite"/>
    </source>
</evidence>
<dbReference type="InterPro" id="IPR003689">
    <property type="entry name" value="ZIP"/>
</dbReference>
<evidence type="ECO:0000256" key="1">
    <source>
        <dbReference type="ARBA" id="ARBA00004141"/>
    </source>
</evidence>
<feature type="transmembrane region" description="Helical" evidence="6">
    <location>
        <begin position="293"/>
        <end position="320"/>
    </location>
</feature>
<comment type="caution">
    <text evidence="7">The sequence shown here is derived from an EMBL/GenBank/DDBJ whole genome shotgun (WGS) entry which is preliminary data.</text>
</comment>
<dbReference type="GeneID" id="92011555"/>
<evidence type="ECO:0008006" key="9">
    <source>
        <dbReference type="Google" id="ProtNLM"/>
    </source>
</evidence>
<reference evidence="7 8" key="1">
    <citation type="submission" date="2024-02" db="EMBL/GenBank/DDBJ databases">
        <title>De novo assembly and annotation of 12 fungi associated with fruit tree decline syndrome in Ontario, Canada.</title>
        <authorList>
            <person name="Sulman M."/>
            <person name="Ellouze W."/>
            <person name="Ilyukhin E."/>
        </authorList>
    </citation>
    <scope>NUCLEOTIDE SEQUENCE [LARGE SCALE GENOMIC DNA]</scope>
    <source>
        <strain evidence="7 8">FDS-637</strain>
    </source>
</reference>
<feature type="transmembrane region" description="Helical" evidence="6">
    <location>
        <begin position="99"/>
        <end position="121"/>
    </location>
</feature>
<sequence length="440" mass="47616">MSDTEQRPQCGSEPGSGGEYDLGIHVVALFLVVFASISGAAFPVVAKKFPKLKIPPKAFFFCKHFGTGVLIATAFVHLLPTAFASLNDPCLPPLFTDDYPALPGVIMMGSLFCLFVLEMWLNSKMGGHSHGGPTGAGINAPAHVHGPAQTKKEGLTSAQPARPLREPLEPISRTDSEESFDKSYAWDEAKQAYVREREDELAMGNQQPSEMPSWFVAFYSQYVRQRDEMLDIIDRRMASTLPSYENKQASATDQEVSFFDADDHDLEEGGEGAVDPMVLKRMSLNITILEGGILFHSVFVGITVSATVDGFIVLLIAIMFHQTFEGLGLGSRIAAVPYPKGSYKPWLLVVAFGTTAPFGQAIGLLARNSFDINSAFGLIMVGAFNAISSGLLIYAALVDLLAEDFLSEEAQALMSKKDKTWAFIFVLMGAAGMSIVGAFA</sequence>
<evidence type="ECO:0000256" key="2">
    <source>
        <dbReference type="ARBA" id="ARBA00022692"/>
    </source>
</evidence>
<evidence type="ECO:0000256" key="6">
    <source>
        <dbReference type="SAM" id="Phobius"/>
    </source>
</evidence>
<feature type="transmembrane region" description="Helical" evidence="6">
    <location>
        <begin position="346"/>
        <end position="366"/>
    </location>
</feature>
<evidence type="ECO:0000256" key="4">
    <source>
        <dbReference type="ARBA" id="ARBA00023136"/>
    </source>
</evidence>
<dbReference type="PANTHER" id="PTHR11040:SF24">
    <property type="entry name" value="FE(2+) TRANSPORTER 3"/>
    <property type="match status" value="1"/>
</dbReference>